<sequence length="271" mass="30590">MKKSVVHADGTFDCLTAPLQGKLEDVAPIAAKIGYEALQLTIHEPSKENAEEIKNILGKHGLSVSSIATGLSYTKDGLCIASGNEDNRKKAVQRMKEYIDLAYTLDKAKVGIGAIRGRTSDASNREEYDKQLYKSMQEILSYAAERDVVIILEQMSHNLSDVFVKVEETAEYIRKFESPYFKLQLDSIHLYSENEDAYTSIVKNKDIIGQVDISDVDRMCPDGNHFDFPSLIKALKEINYKEYLIFEYRMAPPQNAALIGFDYINKLINEN</sequence>
<dbReference type="Gene3D" id="3.20.20.150">
    <property type="entry name" value="Divalent-metal-dependent TIM barrel enzymes"/>
    <property type="match status" value="1"/>
</dbReference>
<dbReference type="RefSeq" id="WP_073026759.1">
    <property type="nucleotide sequence ID" value="NZ_FQZS01000020.1"/>
</dbReference>
<dbReference type="PANTHER" id="PTHR43489">
    <property type="entry name" value="ISOMERASE"/>
    <property type="match status" value="1"/>
</dbReference>
<dbReference type="EMBL" id="FQZS01000020">
    <property type="protein sequence ID" value="SHJ20395.1"/>
    <property type="molecule type" value="Genomic_DNA"/>
</dbReference>
<feature type="domain" description="Xylose isomerase-like TIM barrel" evidence="2">
    <location>
        <begin position="29"/>
        <end position="263"/>
    </location>
</feature>
<dbReference type="Proteomes" id="UP000184442">
    <property type="component" value="Unassembled WGS sequence"/>
</dbReference>
<dbReference type="InterPro" id="IPR013022">
    <property type="entry name" value="Xyl_isomerase-like_TIM-brl"/>
</dbReference>
<dbReference type="SUPFAM" id="SSF51658">
    <property type="entry name" value="Xylose isomerase-like"/>
    <property type="match status" value="1"/>
</dbReference>
<dbReference type="Pfam" id="PF01261">
    <property type="entry name" value="AP_endonuc_2"/>
    <property type="match status" value="1"/>
</dbReference>
<dbReference type="OrthoDB" id="9786584at2"/>
<dbReference type="InterPro" id="IPR036237">
    <property type="entry name" value="Xyl_isomerase-like_sf"/>
</dbReference>
<protein>
    <submittedName>
        <fullName evidence="3">Sugar phosphate isomerase/epimerase</fullName>
    </submittedName>
</protein>
<dbReference type="GO" id="GO:0016853">
    <property type="term" value="F:isomerase activity"/>
    <property type="evidence" value="ECO:0007669"/>
    <property type="project" value="UniProtKB-KW"/>
</dbReference>
<evidence type="ECO:0000256" key="1">
    <source>
        <dbReference type="ARBA" id="ARBA00023235"/>
    </source>
</evidence>
<keyword evidence="4" id="KW-1185">Reference proteome</keyword>
<evidence type="ECO:0000259" key="2">
    <source>
        <dbReference type="Pfam" id="PF01261"/>
    </source>
</evidence>
<name>A0A1M6HDX5_9FIRM</name>
<reference evidence="3 4" key="1">
    <citation type="submission" date="2016-11" db="EMBL/GenBank/DDBJ databases">
        <authorList>
            <person name="Jaros S."/>
            <person name="Januszkiewicz K."/>
            <person name="Wedrychowicz H."/>
        </authorList>
    </citation>
    <scope>NUCLEOTIDE SEQUENCE [LARGE SCALE GENOMIC DNA]</scope>
    <source>
        <strain evidence="3 4">DSM 19022</strain>
    </source>
</reference>
<evidence type="ECO:0000313" key="4">
    <source>
        <dbReference type="Proteomes" id="UP000184442"/>
    </source>
</evidence>
<accession>A0A1M6HDX5</accession>
<gene>
    <name evidence="3" type="ORF">SAMN02745176_02766</name>
</gene>
<dbReference type="InterPro" id="IPR050417">
    <property type="entry name" value="Sugar_Epim/Isomerase"/>
</dbReference>
<keyword evidence="1 3" id="KW-0413">Isomerase</keyword>
<proteinExistence type="predicted"/>
<organism evidence="3 4">
    <name type="scientific">Lutispora thermophila DSM 19022</name>
    <dbReference type="NCBI Taxonomy" id="1122184"/>
    <lineage>
        <taxon>Bacteria</taxon>
        <taxon>Bacillati</taxon>
        <taxon>Bacillota</taxon>
        <taxon>Clostridia</taxon>
        <taxon>Lutisporales</taxon>
        <taxon>Lutisporaceae</taxon>
        <taxon>Lutispora</taxon>
    </lineage>
</organism>
<evidence type="ECO:0000313" key="3">
    <source>
        <dbReference type="EMBL" id="SHJ20395.1"/>
    </source>
</evidence>
<dbReference type="AlphaFoldDB" id="A0A1M6HDX5"/>
<dbReference type="PANTHER" id="PTHR43489:SF7">
    <property type="entry name" value="3-DEHYDRO-D-GULOSIDE 4-EPIMERASE-RELATED"/>
    <property type="match status" value="1"/>
</dbReference>
<dbReference type="STRING" id="1122184.SAMN02745176_02766"/>